<keyword evidence="2 6" id="KW-0805">Transcription regulation</keyword>
<protein>
    <recommendedName>
        <fullName evidence="6">RNA polymerase sigma factor</fullName>
    </recommendedName>
</protein>
<dbReference type="InterPro" id="IPR014284">
    <property type="entry name" value="RNA_pol_sigma-70_dom"/>
</dbReference>
<dbReference type="AlphaFoldDB" id="A0A263BVG9"/>
<evidence type="ECO:0000256" key="4">
    <source>
        <dbReference type="ARBA" id="ARBA00023125"/>
    </source>
</evidence>
<dbReference type="CDD" id="cd06171">
    <property type="entry name" value="Sigma70_r4"/>
    <property type="match status" value="1"/>
</dbReference>
<dbReference type="Pfam" id="PF04542">
    <property type="entry name" value="Sigma70_r2"/>
    <property type="match status" value="1"/>
</dbReference>
<evidence type="ECO:0000256" key="2">
    <source>
        <dbReference type="ARBA" id="ARBA00023015"/>
    </source>
</evidence>
<reference evidence="9 10" key="2">
    <citation type="submission" date="2017-09" db="EMBL/GenBank/DDBJ databases">
        <title>Bacillus patelloidae sp. nov., isolated from the intestinal tract of a marine limpet.</title>
        <authorList>
            <person name="Liu R."/>
            <person name="Dong C."/>
            <person name="Shao Z."/>
        </authorList>
    </citation>
    <scope>NUCLEOTIDE SEQUENCE [LARGE SCALE GENOMIC DNA]</scope>
    <source>
        <strain evidence="9 10">SA5d-4</strain>
    </source>
</reference>
<keyword evidence="4 6" id="KW-0238">DNA-binding</keyword>
<keyword evidence="5 6" id="KW-0804">Transcription</keyword>
<dbReference type="SUPFAM" id="SSF88946">
    <property type="entry name" value="Sigma2 domain of RNA polymerase sigma factors"/>
    <property type="match status" value="1"/>
</dbReference>
<dbReference type="RefSeq" id="WP_094923588.1">
    <property type="nucleotide sequence ID" value="NZ_NPIA01000003.1"/>
</dbReference>
<comment type="caution">
    <text evidence="9">The sequence shown here is derived from an EMBL/GenBank/DDBJ whole genome shotgun (WGS) entry which is preliminary data.</text>
</comment>
<feature type="domain" description="RNA polymerase sigma-70 region 2" evidence="7">
    <location>
        <begin position="8"/>
        <end position="76"/>
    </location>
</feature>
<dbReference type="SUPFAM" id="SSF88659">
    <property type="entry name" value="Sigma3 and sigma4 domains of RNA polymerase sigma factors"/>
    <property type="match status" value="1"/>
</dbReference>
<evidence type="ECO:0000256" key="6">
    <source>
        <dbReference type="RuleBase" id="RU000716"/>
    </source>
</evidence>
<dbReference type="Gene3D" id="1.10.10.10">
    <property type="entry name" value="Winged helix-like DNA-binding domain superfamily/Winged helix DNA-binding domain"/>
    <property type="match status" value="1"/>
</dbReference>
<evidence type="ECO:0000256" key="5">
    <source>
        <dbReference type="ARBA" id="ARBA00023163"/>
    </source>
</evidence>
<dbReference type="InterPro" id="IPR013249">
    <property type="entry name" value="RNA_pol_sigma70_r4_t2"/>
</dbReference>
<dbReference type="EMBL" id="NPIA01000003">
    <property type="protein sequence ID" value="OZM57166.1"/>
    <property type="molecule type" value="Genomic_DNA"/>
</dbReference>
<organism evidence="9 10">
    <name type="scientific">Lottiidibacillus patelloidae</name>
    <dbReference type="NCBI Taxonomy" id="2670334"/>
    <lineage>
        <taxon>Bacteria</taxon>
        <taxon>Bacillati</taxon>
        <taxon>Bacillota</taxon>
        <taxon>Bacilli</taxon>
        <taxon>Bacillales</taxon>
        <taxon>Bacillaceae</taxon>
        <taxon>Lottiidibacillus</taxon>
    </lineage>
</organism>
<dbReference type="InterPro" id="IPR036388">
    <property type="entry name" value="WH-like_DNA-bd_sf"/>
</dbReference>
<dbReference type="GO" id="GO:0003677">
    <property type="term" value="F:DNA binding"/>
    <property type="evidence" value="ECO:0007669"/>
    <property type="project" value="UniProtKB-KW"/>
</dbReference>
<proteinExistence type="inferred from homology"/>
<dbReference type="Gene3D" id="1.10.1740.10">
    <property type="match status" value="1"/>
</dbReference>
<keyword evidence="10" id="KW-1185">Reference proteome</keyword>
<name>A0A263BVG9_9BACI</name>
<evidence type="ECO:0000313" key="10">
    <source>
        <dbReference type="Proteomes" id="UP000217083"/>
    </source>
</evidence>
<evidence type="ECO:0000256" key="3">
    <source>
        <dbReference type="ARBA" id="ARBA00023082"/>
    </source>
</evidence>
<dbReference type="PANTHER" id="PTHR43133">
    <property type="entry name" value="RNA POLYMERASE ECF-TYPE SIGMA FACTO"/>
    <property type="match status" value="1"/>
</dbReference>
<dbReference type="InterPro" id="IPR013325">
    <property type="entry name" value="RNA_pol_sigma_r2"/>
</dbReference>
<dbReference type="InterPro" id="IPR013324">
    <property type="entry name" value="RNA_pol_sigma_r3/r4-like"/>
</dbReference>
<dbReference type="GO" id="GO:0016987">
    <property type="term" value="F:sigma factor activity"/>
    <property type="evidence" value="ECO:0007669"/>
    <property type="project" value="UniProtKB-KW"/>
</dbReference>
<dbReference type="GO" id="GO:0006352">
    <property type="term" value="P:DNA-templated transcription initiation"/>
    <property type="evidence" value="ECO:0007669"/>
    <property type="project" value="InterPro"/>
</dbReference>
<dbReference type="Pfam" id="PF08281">
    <property type="entry name" value="Sigma70_r4_2"/>
    <property type="match status" value="1"/>
</dbReference>
<dbReference type="Proteomes" id="UP000217083">
    <property type="component" value="Unassembled WGS sequence"/>
</dbReference>
<reference evidence="10" key="1">
    <citation type="submission" date="2017-08" db="EMBL/GenBank/DDBJ databases">
        <authorList>
            <person name="Huang Z."/>
        </authorList>
    </citation>
    <scope>NUCLEOTIDE SEQUENCE [LARGE SCALE GENOMIC DNA]</scope>
    <source>
        <strain evidence="10">SA5d-4</strain>
    </source>
</reference>
<dbReference type="GO" id="GO:0006950">
    <property type="term" value="P:response to stress"/>
    <property type="evidence" value="ECO:0007669"/>
    <property type="project" value="UniProtKB-ARBA"/>
</dbReference>
<feature type="domain" description="RNA polymerase sigma factor 70 region 4 type 2" evidence="8">
    <location>
        <begin position="112"/>
        <end position="163"/>
    </location>
</feature>
<dbReference type="NCBIfam" id="TIGR02937">
    <property type="entry name" value="sigma70-ECF"/>
    <property type="match status" value="1"/>
</dbReference>
<evidence type="ECO:0000256" key="1">
    <source>
        <dbReference type="ARBA" id="ARBA00010641"/>
    </source>
</evidence>
<evidence type="ECO:0000259" key="8">
    <source>
        <dbReference type="Pfam" id="PF08281"/>
    </source>
</evidence>
<gene>
    <name evidence="9" type="ORF">CIB95_06770</name>
</gene>
<accession>A0A263BVG9</accession>
<evidence type="ECO:0000313" key="9">
    <source>
        <dbReference type="EMBL" id="OZM57166.1"/>
    </source>
</evidence>
<dbReference type="InterPro" id="IPR007627">
    <property type="entry name" value="RNA_pol_sigma70_r2"/>
</dbReference>
<sequence>MKEQFNELYEKFHQEIFRFLVYMVKDKQHAEDLVQEVYIKVLDSYDRFRGQSSERTWIYSIARHVAIDWLRKQQRRKKRGFFQAEIDDEQFIIKDDAPLPEELLTQSETMKAIYQALENCTVDQKTVVILRYIQGLSISETAQTLNWSESKVKTTQHRAIKRLKKLFDLNTEDWLRRGVNE</sequence>
<dbReference type="PROSITE" id="PS01063">
    <property type="entry name" value="SIGMA70_ECF"/>
    <property type="match status" value="1"/>
</dbReference>
<dbReference type="InterPro" id="IPR000838">
    <property type="entry name" value="RNA_pol_sigma70_ECF_CS"/>
</dbReference>
<evidence type="ECO:0000259" key="7">
    <source>
        <dbReference type="Pfam" id="PF04542"/>
    </source>
</evidence>
<dbReference type="InterPro" id="IPR039425">
    <property type="entry name" value="RNA_pol_sigma-70-like"/>
</dbReference>
<dbReference type="PANTHER" id="PTHR43133:SF60">
    <property type="entry name" value="RNA POLYMERASE SIGMA FACTOR SIGV"/>
    <property type="match status" value="1"/>
</dbReference>
<keyword evidence="3 6" id="KW-0731">Sigma factor</keyword>
<comment type="similarity">
    <text evidence="1 6">Belongs to the sigma-70 factor family. ECF subfamily.</text>
</comment>